<proteinExistence type="predicted"/>
<dbReference type="Proteomes" id="UP001276659">
    <property type="component" value="Unassembled WGS sequence"/>
</dbReference>
<evidence type="ECO:0000256" key="1">
    <source>
        <dbReference type="SAM" id="MobiDB-lite"/>
    </source>
</evidence>
<organism evidence="3 4">
    <name type="scientific">Lepraria neglecta</name>
    <dbReference type="NCBI Taxonomy" id="209136"/>
    <lineage>
        <taxon>Eukaryota</taxon>
        <taxon>Fungi</taxon>
        <taxon>Dikarya</taxon>
        <taxon>Ascomycota</taxon>
        <taxon>Pezizomycotina</taxon>
        <taxon>Lecanoromycetes</taxon>
        <taxon>OSLEUM clade</taxon>
        <taxon>Lecanoromycetidae</taxon>
        <taxon>Lecanorales</taxon>
        <taxon>Lecanorineae</taxon>
        <taxon>Stereocaulaceae</taxon>
        <taxon>Lepraria</taxon>
    </lineage>
</organism>
<feature type="compositionally biased region" description="Low complexity" evidence="1">
    <location>
        <begin position="210"/>
        <end position="228"/>
    </location>
</feature>
<feature type="region of interest" description="Disordered" evidence="1">
    <location>
        <begin position="210"/>
        <end position="378"/>
    </location>
</feature>
<name>A0AAD9Z1Y8_9LECA</name>
<reference evidence="3" key="1">
    <citation type="submission" date="2022-11" db="EMBL/GenBank/DDBJ databases">
        <title>Chromosomal genome sequence assembly and mating type (MAT) locus characterization of the leprose asexual lichenized fungus Lepraria neglecta (Nyl.) Erichsen.</title>
        <authorList>
            <person name="Allen J.L."/>
            <person name="Pfeffer B."/>
        </authorList>
    </citation>
    <scope>NUCLEOTIDE SEQUENCE</scope>
    <source>
        <strain evidence="3">Allen 5258</strain>
    </source>
</reference>
<accession>A0AAD9Z1Y8</accession>
<feature type="region of interest" description="Disordered" evidence="1">
    <location>
        <begin position="450"/>
        <end position="469"/>
    </location>
</feature>
<sequence>MEEYVNHNSIAPAALRRLLVFILHYWPTPAPARNVTTVVGADNFTYTSPSVYVVYKGISATNDCGQTLGSTTTSLTVSFAPSDLTTFSNRAAGGYAYVPINYATISSNCTSRYTYSSEYEPPCESTVTASDGDCMAQISAAAVEALDLQDHCYPQFPFPPVTLLQGLNTAWSICDLGNVDTSIIGVFDPPRALAPESALAPPVLTKAPGIPASTPAAPAPQISSPIPAKTAAPSTPLSVSGPDSASPNESPSDPGASEHPGNGNKQCSSGSTELEKFLSPPGQAPDPENGAQAHPANLATDPAKGTGNFPASKPENEGFNADGIVEASNSPQPGLLTGPAHGSEKDPSTQPANPPANGGSKSDQLAQGPASSPTKPTLVAPPTFAIPLSNGEILSGAVIDPSSIVLAGSSAGATVKAGAPAAQVLSHTMSVDPEASSIVVDGQAFALPSLSSSATNNDPATTTPPPPFASTINGHVIQAIQSAHYAILVDEQSIAQGVSTRISNTPVAFHSNGDLVIGTSTIPNIVNSFSPTPPPSLTVFAAAGQSATVLTNGIAIAGTTLTPNAPAFTMSGTRISYGTEGLVVGSSTVVLPTYPPMATITLGSQVFTYPPSALSPATVLVTPLASSKQSTAPSVGESILSGLNSGMESAGSGTSSVAQTNVTGTAGGSETFQGAASKVVVSPGHLMVVTICLWLQQGSR</sequence>
<feature type="compositionally biased region" description="Low complexity" evidence="1">
    <location>
        <begin position="451"/>
        <end position="461"/>
    </location>
</feature>
<feature type="chain" id="PRO_5041947413" evidence="2">
    <location>
        <begin position="33"/>
        <end position="700"/>
    </location>
</feature>
<feature type="compositionally biased region" description="Polar residues" evidence="1">
    <location>
        <begin position="359"/>
        <end position="375"/>
    </location>
</feature>
<feature type="compositionally biased region" description="Polar residues" evidence="1">
    <location>
        <begin position="232"/>
        <end position="251"/>
    </location>
</feature>
<keyword evidence="2" id="KW-0732">Signal</keyword>
<dbReference type="AlphaFoldDB" id="A0AAD9Z1Y8"/>
<evidence type="ECO:0000313" key="3">
    <source>
        <dbReference type="EMBL" id="KAK3170204.1"/>
    </source>
</evidence>
<feature type="compositionally biased region" description="Polar residues" evidence="1">
    <location>
        <begin position="263"/>
        <end position="272"/>
    </location>
</feature>
<gene>
    <name evidence="3" type="ORF">OEA41_009590</name>
</gene>
<comment type="caution">
    <text evidence="3">The sequence shown here is derived from an EMBL/GenBank/DDBJ whole genome shotgun (WGS) entry which is preliminary data.</text>
</comment>
<evidence type="ECO:0000256" key="2">
    <source>
        <dbReference type="SAM" id="SignalP"/>
    </source>
</evidence>
<evidence type="ECO:0000313" key="4">
    <source>
        <dbReference type="Proteomes" id="UP001276659"/>
    </source>
</evidence>
<keyword evidence="4" id="KW-1185">Reference proteome</keyword>
<feature type="signal peptide" evidence="2">
    <location>
        <begin position="1"/>
        <end position="32"/>
    </location>
</feature>
<protein>
    <submittedName>
        <fullName evidence="3">Uncharacterized protein</fullName>
    </submittedName>
</protein>
<dbReference type="EMBL" id="JASNWA010000009">
    <property type="protein sequence ID" value="KAK3170204.1"/>
    <property type="molecule type" value="Genomic_DNA"/>
</dbReference>